<dbReference type="PIRSF" id="PIRSF000124">
    <property type="entry name" value="UDPglc_GDPman_dh"/>
    <property type="match status" value="1"/>
</dbReference>
<evidence type="ECO:0000256" key="4">
    <source>
        <dbReference type="PIRNR" id="PIRNR000124"/>
    </source>
</evidence>
<dbReference type="InterPro" id="IPR036220">
    <property type="entry name" value="UDP-Glc/GDP-Man_DH_C_sf"/>
</dbReference>
<dbReference type="GO" id="GO:0051287">
    <property type="term" value="F:NAD binding"/>
    <property type="evidence" value="ECO:0007669"/>
    <property type="project" value="InterPro"/>
</dbReference>
<dbReference type="PANTHER" id="PTHR43491">
    <property type="entry name" value="UDP-N-ACETYL-D-MANNOSAMINE DEHYDROGENASE"/>
    <property type="match status" value="1"/>
</dbReference>
<dbReference type="SUPFAM" id="SSF52413">
    <property type="entry name" value="UDP-glucose/GDP-mannose dehydrogenase C-terminal domain"/>
    <property type="match status" value="1"/>
</dbReference>
<accession>A0A0M3QFQ2</accession>
<dbReference type="STRING" id="1603606.DSOUD_1685"/>
<dbReference type="Gene3D" id="3.40.50.720">
    <property type="entry name" value="NAD(P)-binding Rossmann-like Domain"/>
    <property type="match status" value="2"/>
</dbReference>
<dbReference type="InterPro" id="IPR001732">
    <property type="entry name" value="UDP-Glc/GDP-Man_DH_N"/>
</dbReference>
<dbReference type="InterPro" id="IPR008927">
    <property type="entry name" value="6-PGluconate_DH-like_C_sf"/>
</dbReference>
<evidence type="ECO:0000259" key="5">
    <source>
        <dbReference type="SMART" id="SM00984"/>
    </source>
</evidence>
<dbReference type="PATRIC" id="fig|1603606.3.peg.1834"/>
<keyword evidence="2" id="KW-0560">Oxidoreductase</keyword>
<evidence type="ECO:0000256" key="1">
    <source>
        <dbReference type="ARBA" id="ARBA00006601"/>
    </source>
</evidence>
<feature type="domain" description="UDP-glucose/GDP-mannose dehydrogenase C-terminal" evidence="5">
    <location>
        <begin position="322"/>
        <end position="425"/>
    </location>
</feature>
<protein>
    <submittedName>
        <fullName evidence="6">Nucleotide sugar dehydrogenase</fullName>
    </submittedName>
</protein>
<dbReference type="SMART" id="SM00984">
    <property type="entry name" value="UDPG_MGDP_dh_C"/>
    <property type="match status" value="1"/>
</dbReference>
<dbReference type="Pfam" id="PF03721">
    <property type="entry name" value="UDPG_MGDP_dh_N"/>
    <property type="match status" value="1"/>
</dbReference>
<dbReference type="PANTHER" id="PTHR43491:SF2">
    <property type="entry name" value="UDP-N-ACETYL-D-MANNOSAMINE DEHYDROGENASE"/>
    <property type="match status" value="1"/>
</dbReference>
<dbReference type="PIRSF" id="PIRSF500136">
    <property type="entry name" value="UDP_ManNAc_DH"/>
    <property type="match status" value="1"/>
</dbReference>
<dbReference type="InterPro" id="IPR017476">
    <property type="entry name" value="UDP-Glc/GDP-Man"/>
</dbReference>
<dbReference type="SUPFAM" id="SSF51735">
    <property type="entry name" value="NAD(P)-binding Rossmann-fold domains"/>
    <property type="match status" value="1"/>
</dbReference>
<evidence type="ECO:0000256" key="3">
    <source>
        <dbReference type="ARBA" id="ARBA00023027"/>
    </source>
</evidence>
<dbReference type="InterPro" id="IPR014027">
    <property type="entry name" value="UDP-Glc/GDP-Man_DH_C"/>
</dbReference>
<dbReference type="GO" id="GO:0016628">
    <property type="term" value="F:oxidoreductase activity, acting on the CH-CH group of donors, NAD or NADP as acceptor"/>
    <property type="evidence" value="ECO:0007669"/>
    <property type="project" value="InterPro"/>
</dbReference>
<dbReference type="RefSeq" id="WP_053550561.1">
    <property type="nucleotide sequence ID" value="NZ_CP010802.1"/>
</dbReference>
<dbReference type="InterPro" id="IPR014026">
    <property type="entry name" value="UDP-Glc/GDP-Man_DH_dimer"/>
</dbReference>
<gene>
    <name evidence="6" type="primary">capL</name>
    <name evidence="6" type="ORF">DSOUD_1685</name>
</gene>
<dbReference type="AlphaFoldDB" id="A0A0M3QFQ2"/>
<dbReference type="KEGG" id="des:DSOUD_1685"/>
<dbReference type="EMBL" id="CP010802">
    <property type="protein sequence ID" value="ALC16463.1"/>
    <property type="molecule type" value="Genomic_DNA"/>
</dbReference>
<sequence length="438" mass="46530">MVTAESVAFGTAKIALVGLGYVGLPLAAAFGRKASVLGFDISAKKIDELRRGVDATGELDGAALASTNIDYTTDPQRLKEASFLIVTVPTPIDDHRKPDLTPVISASRSIGRNLAAGSIVVYESTVYPGVTEEICIPILEAESGLKCGVDFKVGYSPERINPGDKVHTVDKIIKVVSGQDAETLETVARVYEMVVTAGVHRAESIKVAEAAKVIENTQRDLNIALMNELAIIFGKLGISTRAVLEAAGTKWNFLKFTPGLVGGHCIGVDPYYLTYKAEEIGYQSQVILAGRRINDGMGKYVAEMTVKKLIQADKAVKGARVLVLGLTFKENVPDIRNSKVVDILRELEEYGIETLVHDPVASAEEAQAEYGVELIALDGIGGVDAVVVAVAHGKFLALGAAGLKALCSNGNGCGVVIDVKEIFGRAEVEALGLSYWSL</sequence>
<dbReference type="InterPro" id="IPR028359">
    <property type="entry name" value="UDP_ManNAc/GlcNAc_DH"/>
</dbReference>
<evidence type="ECO:0000256" key="2">
    <source>
        <dbReference type="ARBA" id="ARBA00023002"/>
    </source>
</evidence>
<dbReference type="NCBIfam" id="TIGR03026">
    <property type="entry name" value="NDP-sugDHase"/>
    <property type="match status" value="1"/>
</dbReference>
<evidence type="ECO:0000313" key="6">
    <source>
        <dbReference type="EMBL" id="ALC16463.1"/>
    </source>
</evidence>
<dbReference type="SUPFAM" id="SSF48179">
    <property type="entry name" value="6-phosphogluconate dehydrogenase C-terminal domain-like"/>
    <property type="match status" value="1"/>
</dbReference>
<keyword evidence="3" id="KW-0520">NAD</keyword>
<name>A0A0M3QFQ2_9BACT</name>
<dbReference type="Pfam" id="PF03720">
    <property type="entry name" value="UDPG_MGDP_dh_C"/>
    <property type="match status" value="1"/>
</dbReference>
<proteinExistence type="inferred from homology"/>
<comment type="similarity">
    <text evidence="1 4">Belongs to the UDP-glucose/GDP-mannose dehydrogenase family.</text>
</comment>
<dbReference type="GO" id="GO:0000271">
    <property type="term" value="P:polysaccharide biosynthetic process"/>
    <property type="evidence" value="ECO:0007669"/>
    <property type="project" value="InterPro"/>
</dbReference>
<evidence type="ECO:0000313" key="7">
    <source>
        <dbReference type="Proteomes" id="UP000057158"/>
    </source>
</evidence>
<dbReference type="Proteomes" id="UP000057158">
    <property type="component" value="Chromosome"/>
</dbReference>
<keyword evidence="7" id="KW-1185">Reference proteome</keyword>
<dbReference type="OrthoDB" id="9803238at2"/>
<dbReference type="Pfam" id="PF00984">
    <property type="entry name" value="UDPG_MGDP_dh"/>
    <property type="match status" value="1"/>
</dbReference>
<reference evidence="6 7" key="1">
    <citation type="submission" date="2015-07" db="EMBL/GenBank/DDBJ databases">
        <title>Isolation and Genomic Characterization of a Novel Halophilic Metal-Reducing Deltaproteobacterium from the Deep Subsurface.</title>
        <authorList>
            <person name="Badalamenti J.P."/>
            <person name="Summers Z.M."/>
            <person name="Gralnick J.A."/>
            <person name="Bond D.R."/>
        </authorList>
    </citation>
    <scope>NUCLEOTIDE SEQUENCE [LARGE SCALE GENOMIC DNA]</scope>
    <source>
        <strain evidence="6 7">WTL</strain>
    </source>
</reference>
<dbReference type="GO" id="GO:0016616">
    <property type="term" value="F:oxidoreductase activity, acting on the CH-OH group of donors, NAD or NADP as acceptor"/>
    <property type="evidence" value="ECO:0007669"/>
    <property type="project" value="InterPro"/>
</dbReference>
<dbReference type="InterPro" id="IPR036291">
    <property type="entry name" value="NAD(P)-bd_dom_sf"/>
</dbReference>
<organism evidence="6 7">
    <name type="scientific">Desulfuromonas soudanensis</name>
    <dbReference type="NCBI Taxonomy" id="1603606"/>
    <lineage>
        <taxon>Bacteria</taxon>
        <taxon>Pseudomonadati</taxon>
        <taxon>Thermodesulfobacteriota</taxon>
        <taxon>Desulfuromonadia</taxon>
        <taxon>Desulfuromonadales</taxon>
        <taxon>Desulfuromonadaceae</taxon>
        <taxon>Desulfuromonas</taxon>
    </lineage>
</organism>